<evidence type="ECO:0000256" key="3">
    <source>
        <dbReference type="ARBA" id="ARBA00022729"/>
    </source>
</evidence>
<proteinExistence type="inferred from homology"/>
<keyword evidence="5" id="KW-0998">Cell outer membrane</keyword>
<evidence type="ECO:0000313" key="10">
    <source>
        <dbReference type="Proteomes" id="UP001319080"/>
    </source>
</evidence>
<gene>
    <name evidence="9" type="ORF">KK062_05280</name>
</gene>
<evidence type="ECO:0000256" key="6">
    <source>
        <dbReference type="SAM" id="SignalP"/>
    </source>
</evidence>
<feature type="chain" id="PRO_5042931399" evidence="6">
    <location>
        <begin position="23"/>
        <end position="637"/>
    </location>
</feature>
<dbReference type="Gene3D" id="1.25.40.390">
    <property type="match status" value="1"/>
</dbReference>
<comment type="caution">
    <text evidence="9">The sequence shown here is derived from an EMBL/GenBank/DDBJ whole genome shotgun (WGS) entry which is preliminary data.</text>
</comment>
<evidence type="ECO:0000256" key="2">
    <source>
        <dbReference type="ARBA" id="ARBA00006275"/>
    </source>
</evidence>
<keyword evidence="10" id="KW-1185">Reference proteome</keyword>
<feature type="domain" description="RagB/SusD" evidence="7">
    <location>
        <begin position="355"/>
        <end position="637"/>
    </location>
</feature>
<evidence type="ECO:0000256" key="1">
    <source>
        <dbReference type="ARBA" id="ARBA00004442"/>
    </source>
</evidence>
<dbReference type="InterPro" id="IPR033985">
    <property type="entry name" value="SusD-like_N"/>
</dbReference>
<evidence type="ECO:0000256" key="5">
    <source>
        <dbReference type="ARBA" id="ARBA00023237"/>
    </source>
</evidence>
<dbReference type="Pfam" id="PF07980">
    <property type="entry name" value="SusD_RagB"/>
    <property type="match status" value="1"/>
</dbReference>
<evidence type="ECO:0000259" key="7">
    <source>
        <dbReference type="Pfam" id="PF07980"/>
    </source>
</evidence>
<protein>
    <submittedName>
        <fullName evidence="9">RagB/SusD family nutrient uptake outer membrane protein</fullName>
    </submittedName>
</protein>
<comment type="subcellular location">
    <subcellularLocation>
        <location evidence="1">Cell outer membrane</location>
    </subcellularLocation>
</comment>
<dbReference type="RefSeq" id="WP_254083213.1">
    <property type="nucleotide sequence ID" value="NZ_JAHESE010000003.1"/>
</dbReference>
<dbReference type="InterPro" id="IPR012944">
    <property type="entry name" value="SusD_RagB_dom"/>
</dbReference>
<dbReference type="AlphaFoldDB" id="A0AAP2GUJ4"/>
<evidence type="ECO:0000259" key="8">
    <source>
        <dbReference type="Pfam" id="PF14322"/>
    </source>
</evidence>
<keyword evidence="3 6" id="KW-0732">Signal</keyword>
<dbReference type="Pfam" id="PF14322">
    <property type="entry name" value="SusD-like_3"/>
    <property type="match status" value="1"/>
</dbReference>
<comment type="similarity">
    <text evidence="2">Belongs to the SusD family.</text>
</comment>
<dbReference type="SUPFAM" id="SSF48452">
    <property type="entry name" value="TPR-like"/>
    <property type="match status" value="1"/>
</dbReference>
<organism evidence="9 10">
    <name type="scientific">Dawidia cretensis</name>
    <dbReference type="NCBI Taxonomy" id="2782350"/>
    <lineage>
        <taxon>Bacteria</taxon>
        <taxon>Pseudomonadati</taxon>
        <taxon>Bacteroidota</taxon>
        <taxon>Cytophagia</taxon>
        <taxon>Cytophagales</taxon>
        <taxon>Chryseotaleaceae</taxon>
        <taxon>Dawidia</taxon>
    </lineage>
</organism>
<evidence type="ECO:0000313" key="9">
    <source>
        <dbReference type="EMBL" id="MBT1707622.1"/>
    </source>
</evidence>
<accession>A0AAP2GUJ4</accession>
<feature type="signal peptide" evidence="6">
    <location>
        <begin position="1"/>
        <end position="22"/>
    </location>
</feature>
<reference evidence="9 10" key="1">
    <citation type="submission" date="2021-05" db="EMBL/GenBank/DDBJ databases">
        <title>A Polyphasic approach of four new species of the genus Ohtaekwangia: Ohtaekwangia histidinii sp. nov., Ohtaekwangia cretensis sp. nov., Ohtaekwangia indiensis sp. nov., Ohtaekwangia reichenbachii sp. nov. from diverse environment.</title>
        <authorList>
            <person name="Octaviana S."/>
        </authorList>
    </citation>
    <scope>NUCLEOTIDE SEQUENCE [LARGE SCALE GENOMIC DNA]</scope>
    <source>
        <strain evidence="9 10">PWU5</strain>
    </source>
</reference>
<dbReference type="Proteomes" id="UP001319080">
    <property type="component" value="Unassembled WGS sequence"/>
</dbReference>
<dbReference type="EMBL" id="JAHESE010000003">
    <property type="protein sequence ID" value="MBT1707622.1"/>
    <property type="molecule type" value="Genomic_DNA"/>
</dbReference>
<dbReference type="PROSITE" id="PS51257">
    <property type="entry name" value="PROKAR_LIPOPROTEIN"/>
    <property type="match status" value="1"/>
</dbReference>
<dbReference type="GO" id="GO:0009279">
    <property type="term" value="C:cell outer membrane"/>
    <property type="evidence" value="ECO:0007669"/>
    <property type="project" value="UniProtKB-SubCell"/>
</dbReference>
<sequence>MKNILRYSILFMSLTVSLSACDYLDLVPDNVATLDHAFANRLEAEKYLYTCYSYLPGQNSGFGSIGLMGADELWTYHPQNGSNNYPALEIAKGNQNINEPYMNCWDGNNGGQPIYRAIRDCNIFLENVSNPAKVNDLDPAMRRRWIGEAQFLKAYYHFYLFRMYGPIVLLPKNHPVTSSTDEFRDKRAPVDEVVTYISALLDTAATNLPDAILNRSTELGRVTRPAALMLKAKLWVTAASPLFNGNPDYANFVDHDGVHLFNSTVEQVKWDSAVAACEVAIEAAHETGARLYTFSTFAKLSDTTIIQMGIRGAVSERWNSELIWGLSGRAATDLQKDCMARIDQQFPLNIWGAKDLINPTLNISHLFYSDNGVPMEEDKNFNYSGRYSLRSAGADERYNLIEGYQTASIQFNRENRYYADLAFDGSVWYMQNSPSQSDKGTWTVRAKKGQPQSRIGANNYSSTGLWTKKLVNWKLVITQTDATVEGFPWPELRLADLYLLYAEALNEVGRGAEALSWIDQIRERAGLEGVADSWTSYSIQPAKFSSQAGLREIIQRERAIELMFEGSRFWDLRRWKTAGDELNTGIFGWNIEQENASAYYHPRLLYSQHFVAPRDYLFPLKQNDLVVNPKLVQNPGW</sequence>
<evidence type="ECO:0000256" key="4">
    <source>
        <dbReference type="ARBA" id="ARBA00023136"/>
    </source>
</evidence>
<keyword evidence="4" id="KW-0472">Membrane</keyword>
<feature type="domain" description="SusD-like N-terminal" evidence="8">
    <location>
        <begin position="108"/>
        <end position="233"/>
    </location>
</feature>
<name>A0AAP2GUJ4_9BACT</name>
<dbReference type="InterPro" id="IPR011990">
    <property type="entry name" value="TPR-like_helical_dom_sf"/>
</dbReference>